<dbReference type="AlphaFoldDB" id="A0AAW5K9D9"/>
<dbReference type="PANTHER" id="PTHR34385:SF1">
    <property type="entry name" value="PEPTIDOGLYCAN L-ALANYL-D-GLUTAMATE ENDOPEPTIDASE CWLK"/>
    <property type="match status" value="1"/>
</dbReference>
<dbReference type="Gene3D" id="3.30.1380.10">
    <property type="match status" value="1"/>
</dbReference>
<sequence>MKITLKREKVYCGNLVLINAQYPIKCMDNGNLTTVDSYFPNVLLRSEAASALQKILSKIMAGKEIVPVSGYRSMKEQIAIYQNSLRDNGEAFTNQFVALPGHSEHQTGLAIDLGQNQKKIDFIRPNFPYEGICGDFRKVTPDFGFVERYPKEKETITGIAHEPWHFRYVGYPHSRIMVEHSLTLEEYVNFIKSYREDDRLLYSQEQNTAIEVYYVPALKSETTIIIPEQSAYQISGNNVDGFIITIRRKVNGQI</sequence>
<reference evidence="2" key="1">
    <citation type="submission" date="2022-06" db="EMBL/GenBank/DDBJ databases">
        <title>Isolation of gut microbiota from human fecal samples.</title>
        <authorList>
            <person name="Pamer E.G."/>
            <person name="Barat B."/>
            <person name="Waligurski E."/>
            <person name="Medina S."/>
            <person name="Paddock L."/>
            <person name="Mostad J."/>
        </authorList>
    </citation>
    <scope>NUCLEOTIDE SEQUENCE</scope>
    <source>
        <strain evidence="2">DFI.7.96</strain>
    </source>
</reference>
<evidence type="ECO:0000313" key="3">
    <source>
        <dbReference type="Proteomes" id="UP001205063"/>
    </source>
</evidence>
<dbReference type="GO" id="GO:0006508">
    <property type="term" value="P:proteolysis"/>
    <property type="evidence" value="ECO:0007669"/>
    <property type="project" value="InterPro"/>
</dbReference>
<dbReference type="InterPro" id="IPR052179">
    <property type="entry name" value="DD-CPase-like"/>
</dbReference>
<proteinExistence type="predicted"/>
<evidence type="ECO:0000259" key="1">
    <source>
        <dbReference type="Pfam" id="PF02557"/>
    </source>
</evidence>
<protein>
    <submittedName>
        <fullName evidence="2">M15 family metallopeptidase</fullName>
    </submittedName>
</protein>
<organism evidence="2 3">
    <name type="scientific">Bittarella massiliensis</name>
    <name type="common">ex Durand et al. 2017</name>
    <dbReference type="NCBI Taxonomy" id="1720313"/>
    <lineage>
        <taxon>Bacteria</taxon>
        <taxon>Bacillati</taxon>
        <taxon>Bacillota</taxon>
        <taxon>Clostridia</taxon>
        <taxon>Eubacteriales</taxon>
        <taxon>Oscillospiraceae</taxon>
        <taxon>Bittarella (ex Durand et al. 2017)</taxon>
    </lineage>
</organism>
<dbReference type="Gene3D" id="3.30.200.180">
    <property type="match status" value="1"/>
</dbReference>
<dbReference type="PANTHER" id="PTHR34385">
    <property type="entry name" value="D-ALANYL-D-ALANINE CARBOXYPEPTIDASE"/>
    <property type="match status" value="1"/>
</dbReference>
<name>A0AAW5K9D9_9FIRM</name>
<dbReference type="InterPro" id="IPR003709">
    <property type="entry name" value="VanY-like_core_dom"/>
</dbReference>
<evidence type="ECO:0000313" key="2">
    <source>
        <dbReference type="EMBL" id="MCQ4948532.1"/>
    </source>
</evidence>
<dbReference type="SUPFAM" id="SSF55166">
    <property type="entry name" value="Hedgehog/DD-peptidase"/>
    <property type="match status" value="1"/>
</dbReference>
<gene>
    <name evidence="2" type="ORF">NE646_02455</name>
</gene>
<dbReference type="EMBL" id="JANGAB010000001">
    <property type="protein sequence ID" value="MCQ4948532.1"/>
    <property type="molecule type" value="Genomic_DNA"/>
</dbReference>
<dbReference type="InterPro" id="IPR009045">
    <property type="entry name" value="Zn_M74/Hedgehog-like"/>
</dbReference>
<dbReference type="Proteomes" id="UP001205063">
    <property type="component" value="Unassembled WGS sequence"/>
</dbReference>
<dbReference type="CDD" id="cd14849">
    <property type="entry name" value="DD-dipeptidase_VanXYc"/>
    <property type="match status" value="1"/>
</dbReference>
<dbReference type="Pfam" id="PF02557">
    <property type="entry name" value="VanY"/>
    <property type="match status" value="1"/>
</dbReference>
<dbReference type="GO" id="GO:0008233">
    <property type="term" value="F:peptidase activity"/>
    <property type="evidence" value="ECO:0007669"/>
    <property type="project" value="InterPro"/>
</dbReference>
<feature type="domain" description="D-alanyl-D-alanine carboxypeptidase-like core" evidence="1">
    <location>
        <begin position="43"/>
        <end position="170"/>
    </location>
</feature>
<comment type="caution">
    <text evidence="2">The sequence shown here is derived from an EMBL/GenBank/DDBJ whole genome shotgun (WGS) entry which is preliminary data.</text>
</comment>
<accession>A0AAW5K9D9</accession>